<sequence>MNPAPHRATLTADDFERERRLGACKQAVCRIRAIAPGGDAGGGDTKVGTAWVVRSNVLVTARHVLEDNVCASPGGGSPILIGDVSATFAGNRRVDLASARVLLVPAMADRGPWEPPDVAVVKLPAGAGDFPVWPVRCVVDVAAAADVGEGGAFTLLHMFGDSLTLVVHARDTLLQGTPSAAAHLRSWMVRHSAPTAPGSSGAMLVDSRCEAFALHVAEDSSDGRVKWAVLLSVVHERLGEASPWHGVPEKVRSSRSFHLPATCRTFVGREDAWRRLTQHATEQHTTAVVGLPGVGKSCLVAQWAYQQWRSDAYSVVAWLRAECVSDAIKDIVALGAALRVPNPYGERGEDCLRERAVFVIELLNEYLERGMLLVFDNAEVYDELRVFLPSKGRCIFTARDQYQFPDDSVLELAPFPSKESLTLMEQVSGRSLAREAYTALRLASEVGHLPLAMRALAAYAKRSGRNFAALLFDVQQSVMEARPLTQPYAGYPRKQSVVAALQLICSALDEPNRRSLQRLSLLDPELIPTAVLEEGAETDRLRDLGIISYPRNGVISVHRLVQHVAAAQMRPGERLWVAHELVTEIAAAPAA</sequence>
<evidence type="ECO:0000313" key="2">
    <source>
        <dbReference type="Proteomes" id="UP000798662"/>
    </source>
</evidence>
<dbReference type="EMBL" id="CM020620">
    <property type="protein sequence ID" value="KAK1869915.1"/>
    <property type="molecule type" value="Genomic_DNA"/>
</dbReference>
<evidence type="ECO:0000313" key="1">
    <source>
        <dbReference type="EMBL" id="KAK1869915.1"/>
    </source>
</evidence>
<protein>
    <submittedName>
        <fullName evidence="1">Uncharacterized protein</fullName>
    </submittedName>
</protein>
<keyword evidence="2" id="KW-1185">Reference proteome</keyword>
<comment type="caution">
    <text evidence="1">The sequence shown here is derived from an EMBL/GenBank/DDBJ whole genome shotgun (WGS) entry which is preliminary data.</text>
</comment>
<reference evidence="1" key="1">
    <citation type="submission" date="2019-11" db="EMBL/GenBank/DDBJ databases">
        <title>Nori genome reveals adaptations in red seaweeds to the harsh intertidal environment.</title>
        <authorList>
            <person name="Wang D."/>
            <person name="Mao Y."/>
        </authorList>
    </citation>
    <scope>NUCLEOTIDE SEQUENCE</scope>
    <source>
        <tissue evidence="1">Gametophyte</tissue>
    </source>
</reference>
<dbReference type="Proteomes" id="UP000798662">
    <property type="component" value="Chromosome 3"/>
</dbReference>
<organism evidence="1 2">
    <name type="scientific">Pyropia yezoensis</name>
    <name type="common">Susabi-nori</name>
    <name type="synonym">Porphyra yezoensis</name>
    <dbReference type="NCBI Taxonomy" id="2788"/>
    <lineage>
        <taxon>Eukaryota</taxon>
        <taxon>Rhodophyta</taxon>
        <taxon>Bangiophyceae</taxon>
        <taxon>Bangiales</taxon>
        <taxon>Bangiaceae</taxon>
        <taxon>Pyropia</taxon>
    </lineage>
</organism>
<name>A0ACC3CIY0_PYRYE</name>
<accession>A0ACC3CIY0</accession>
<gene>
    <name evidence="1" type="ORF">I4F81_012380</name>
</gene>
<proteinExistence type="predicted"/>